<dbReference type="RefSeq" id="WP_165960364.1">
    <property type="nucleotide sequence ID" value="NZ_SLWS01000002.1"/>
</dbReference>
<protein>
    <submittedName>
        <fullName evidence="3">LPXTG-motif cell wall-anchored protein</fullName>
    </submittedName>
</protein>
<evidence type="ECO:0000256" key="2">
    <source>
        <dbReference type="SAM" id="SignalP"/>
    </source>
</evidence>
<feature type="signal peptide" evidence="2">
    <location>
        <begin position="1"/>
        <end position="34"/>
    </location>
</feature>
<feature type="chain" id="PRO_5020641378" evidence="2">
    <location>
        <begin position="35"/>
        <end position="346"/>
    </location>
</feature>
<dbReference type="EMBL" id="SLWS01000002">
    <property type="protein sequence ID" value="TCO62799.1"/>
    <property type="molecule type" value="Genomic_DNA"/>
</dbReference>
<keyword evidence="1" id="KW-0812">Transmembrane</keyword>
<keyword evidence="1" id="KW-1133">Transmembrane helix</keyword>
<name>A0A4R2JZQ9_9PSEU</name>
<keyword evidence="1" id="KW-0472">Membrane</keyword>
<comment type="caution">
    <text evidence="3">The sequence shown here is derived from an EMBL/GenBank/DDBJ whole genome shotgun (WGS) entry which is preliminary data.</text>
</comment>
<keyword evidence="4" id="KW-1185">Reference proteome</keyword>
<dbReference type="NCBIfam" id="TIGR01167">
    <property type="entry name" value="LPXTG_anchor"/>
    <property type="match status" value="1"/>
</dbReference>
<feature type="transmembrane region" description="Helical" evidence="1">
    <location>
        <begin position="318"/>
        <end position="338"/>
    </location>
</feature>
<evidence type="ECO:0000256" key="1">
    <source>
        <dbReference type="SAM" id="Phobius"/>
    </source>
</evidence>
<reference evidence="3 4" key="1">
    <citation type="submission" date="2019-03" db="EMBL/GenBank/DDBJ databases">
        <title>Genomic Encyclopedia of Type Strains, Phase IV (KMG-IV): sequencing the most valuable type-strain genomes for metagenomic binning, comparative biology and taxonomic classification.</title>
        <authorList>
            <person name="Goeker M."/>
        </authorList>
    </citation>
    <scope>NUCLEOTIDE SEQUENCE [LARGE SCALE GENOMIC DNA]</scope>
    <source>
        <strain evidence="3 4">DSM 45934</strain>
    </source>
</reference>
<accession>A0A4R2JZQ9</accession>
<evidence type="ECO:0000313" key="3">
    <source>
        <dbReference type="EMBL" id="TCO62799.1"/>
    </source>
</evidence>
<gene>
    <name evidence="3" type="ORF">EV192_102938</name>
</gene>
<organism evidence="3 4">
    <name type="scientific">Actinocrispum wychmicini</name>
    <dbReference type="NCBI Taxonomy" id="1213861"/>
    <lineage>
        <taxon>Bacteria</taxon>
        <taxon>Bacillati</taxon>
        <taxon>Actinomycetota</taxon>
        <taxon>Actinomycetes</taxon>
        <taxon>Pseudonocardiales</taxon>
        <taxon>Pseudonocardiaceae</taxon>
        <taxon>Actinocrispum</taxon>
    </lineage>
</organism>
<proteinExistence type="predicted"/>
<sequence length="346" mass="35970">MRSFIRAAARPARNVLLAGLVGFAVVGASGVAVAAKPGDHAPLKHGHKPAKAAKRAAADTNPDVPTVDRDFGCLIPEAPGSGPGIGDARVTVTDRHDPQPPASPAAQQAADANTFTYKVTLLKNAGGEDYKEFKTSNVTVAAGQAGDPVEFKDIPGGTYKAQVQLVKDGKPVDGIVTEKSELDRCGEIQGPVTGPLQVFQRCDASKGGLLTIRAFARTAEKQDYTITVTGEADRTETQLSTGQGEQNYGIPYDEVPFADGTYTVRVFVKGDTKIDQSQTVTVACKASHQPTDTPTTPAVSPAANVSDTHGLANTGASVLWPTVIGVAVLALGGVLFVFGRRRGAAK</sequence>
<dbReference type="AlphaFoldDB" id="A0A4R2JZQ9"/>
<dbReference type="Proteomes" id="UP000295680">
    <property type="component" value="Unassembled WGS sequence"/>
</dbReference>
<keyword evidence="2" id="KW-0732">Signal</keyword>
<evidence type="ECO:0000313" key="4">
    <source>
        <dbReference type="Proteomes" id="UP000295680"/>
    </source>
</evidence>